<dbReference type="Proteomes" id="UP000265040">
    <property type="component" value="Chromosome 16"/>
</dbReference>
<dbReference type="GeneTree" id="ENSGT00530000063770"/>
<evidence type="ECO:0000256" key="1">
    <source>
        <dbReference type="ARBA" id="ARBA00006414"/>
    </source>
</evidence>
<evidence type="ECO:0000313" key="4">
    <source>
        <dbReference type="Ensembl" id="ENSATEP00000045642.1"/>
    </source>
</evidence>
<reference evidence="4" key="1">
    <citation type="submission" date="2021-04" db="EMBL/GenBank/DDBJ databases">
        <authorList>
            <consortium name="Wellcome Sanger Institute Data Sharing"/>
        </authorList>
    </citation>
    <scope>NUCLEOTIDE SEQUENCE [LARGE SCALE GENOMIC DNA]</scope>
</reference>
<dbReference type="PANTHER" id="PTHR15215">
    <property type="entry name" value="CABIT DOMAIN-CONTAINING PROTEIN"/>
    <property type="match status" value="1"/>
</dbReference>
<sequence length="623" mass="69810">MAGASALPLQQLIASLDNACLPKILQVCSGVYFQGSIYEISGSEVCFSTGDLIKVIGIELLSLKAFCSSALTFVCFLGLFKVVPEEMPYSTVEEMVSLRPVGLESCLPFTFTSHSKMTFGNFTLGAGRALTILSVENLEGEESQVRCHVQGQQEASAEVYIPLSYHGEFYECESEECFTLKEIMSSPCLRSRRFRFVNTTKYEHPLVFSPIYQVQAIMSLRKNVLKFPSSLEVDVVDVTELCQDVNFVTPLSLTDVLSQPDGSFPALVEVLEKPEVRSLFKCSWLPEISNNEHLVFHKKGTSAMVLISSLKSRKAQQFFLVSQQYSGRFKRRPREFNSVYEVYVASVQAPGLKVSVSRTCEEVEEEGLPALSVGEQLEVVHDGDDDDEEEEGEVKLDNEREDIFLPLYMQGHFVEVITDNKKYKLKDFGKEFSLPLDVKVVSRDTELETDPLAGFACLKIEGAMLEPMIQASFPQKPDHCFEIPAQWLSMSVSFTKDPLPWPSDQPPTLRVDKVIEVTDTFFYEFRRKGVSDAAPPPRPPKRNLSTSKPPKKSKKKSSKGGKSKNVQKNSAPTTDITNFKPCLSFLVPLGDVESDAESDHDYEIVEDTLVTMMKKAQENVIFY</sequence>
<evidence type="ECO:0000259" key="3">
    <source>
        <dbReference type="Pfam" id="PF12736"/>
    </source>
</evidence>
<dbReference type="Ensembl" id="ENSATET00000069857.2">
    <property type="protein sequence ID" value="ENSATEP00000045642.1"/>
    <property type="gene ID" value="ENSATEG00000010317.3"/>
</dbReference>
<feature type="compositionally biased region" description="Basic residues" evidence="2">
    <location>
        <begin position="549"/>
        <end position="562"/>
    </location>
</feature>
<protein>
    <recommendedName>
        <fullName evidence="3">CABIT domain-containing protein</fullName>
    </recommendedName>
</protein>
<feature type="domain" description="CABIT" evidence="3">
    <location>
        <begin position="21"/>
        <end position="243"/>
    </location>
</feature>
<reference evidence="4" key="3">
    <citation type="submission" date="2025-09" db="UniProtKB">
        <authorList>
            <consortium name="Ensembl"/>
        </authorList>
    </citation>
    <scope>IDENTIFICATION</scope>
</reference>
<dbReference type="GO" id="GO:0005634">
    <property type="term" value="C:nucleus"/>
    <property type="evidence" value="ECO:0007669"/>
    <property type="project" value="TreeGrafter"/>
</dbReference>
<reference evidence="4" key="2">
    <citation type="submission" date="2025-08" db="UniProtKB">
        <authorList>
            <consortium name="Ensembl"/>
        </authorList>
    </citation>
    <scope>IDENTIFICATION</scope>
</reference>
<feature type="domain" description="CABIT" evidence="3">
    <location>
        <begin position="264"/>
        <end position="471"/>
    </location>
</feature>
<dbReference type="Pfam" id="PF12736">
    <property type="entry name" value="CABIT"/>
    <property type="match status" value="2"/>
</dbReference>
<evidence type="ECO:0000256" key="2">
    <source>
        <dbReference type="SAM" id="MobiDB-lite"/>
    </source>
</evidence>
<organism evidence="4 5">
    <name type="scientific">Anabas testudineus</name>
    <name type="common">Climbing perch</name>
    <name type="synonym">Anthias testudineus</name>
    <dbReference type="NCBI Taxonomy" id="64144"/>
    <lineage>
        <taxon>Eukaryota</taxon>
        <taxon>Metazoa</taxon>
        <taxon>Chordata</taxon>
        <taxon>Craniata</taxon>
        <taxon>Vertebrata</taxon>
        <taxon>Euteleostomi</taxon>
        <taxon>Actinopterygii</taxon>
        <taxon>Neopterygii</taxon>
        <taxon>Teleostei</taxon>
        <taxon>Neoteleostei</taxon>
        <taxon>Acanthomorphata</taxon>
        <taxon>Anabantaria</taxon>
        <taxon>Anabantiformes</taxon>
        <taxon>Anabantoidei</taxon>
        <taxon>Anabantidae</taxon>
        <taxon>Anabas</taxon>
    </lineage>
</organism>
<dbReference type="PANTHER" id="PTHR15215:SF2">
    <property type="entry name" value="PROTEIN THEMIS2"/>
    <property type="match status" value="1"/>
</dbReference>
<dbReference type="InterPro" id="IPR039671">
    <property type="entry name" value="THEMIS"/>
</dbReference>
<dbReference type="AlphaFoldDB" id="A0A7N6ABG1"/>
<evidence type="ECO:0000313" key="5">
    <source>
        <dbReference type="Proteomes" id="UP000265040"/>
    </source>
</evidence>
<dbReference type="InParanoid" id="A0A7N6ABG1"/>
<keyword evidence="5" id="KW-1185">Reference proteome</keyword>
<accession>A0A7N6ABG1</accession>
<dbReference type="InterPro" id="IPR025946">
    <property type="entry name" value="CABIT_dom"/>
</dbReference>
<dbReference type="GO" id="GO:0005737">
    <property type="term" value="C:cytoplasm"/>
    <property type="evidence" value="ECO:0007669"/>
    <property type="project" value="TreeGrafter"/>
</dbReference>
<dbReference type="GO" id="GO:0050852">
    <property type="term" value="P:T cell receptor signaling pathway"/>
    <property type="evidence" value="ECO:0007669"/>
    <property type="project" value="TreeGrafter"/>
</dbReference>
<proteinExistence type="inferred from homology"/>
<comment type="similarity">
    <text evidence="1">Belongs to the themis family.</text>
</comment>
<dbReference type="FunCoup" id="A0A7N6ABG1">
    <property type="interactions" value="794"/>
</dbReference>
<gene>
    <name evidence="4" type="primary">THEMIS2</name>
</gene>
<feature type="region of interest" description="Disordered" evidence="2">
    <location>
        <begin position="530"/>
        <end position="573"/>
    </location>
</feature>
<dbReference type="OrthoDB" id="9030353at2759"/>
<name>A0A7N6ABG1_ANATE</name>